<comment type="caution">
    <text evidence="2">The sequence shown here is derived from an EMBL/GenBank/DDBJ whole genome shotgun (WGS) entry which is preliminary data.</text>
</comment>
<sequence>MRRLITLFAIILYIGFSNNLFSQVYDDIYYNPIQRTEKLDSANSTAKTYRKPSKATLLSLAYPGVGQLYNGQKSKADAYITWKVLSDVVVIFSVYKTFNSNELDEFMPFFLMSMVSLTSAVTSWVVSMIDANLSAKKINKYNGFTNPKEKKTQLSINPDIKIIPQPLSPTTQTYSPSFGLNLSLSF</sequence>
<feature type="transmembrane region" description="Helical" evidence="1">
    <location>
        <begin position="106"/>
        <end position="129"/>
    </location>
</feature>
<keyword evidence="1" id="KW-0812">Transmembrane</keyword>
<accession>A0A644VPU1</accession>
<evidence type="ECO:0000256" key="1">
    <source>
        <dbReference type="SAM" id="Phobius"/>
    </source>
</evidence>
<dbReference type="EMBL" id="VSSQ01000390">
    <property type="protein sequence ID" value="MPL93375.1"/>
    <property type="molecule type" value="Genomic_DNA"/>
</dbReference>
<evidence type="ECO:0008006" key="3">
    <source>
        <dbReference type="Google" id="ProtNLM"/>
    </source>
</evidence>
<evidence type="ECO:0000313" key="2">
    <source>
        <dbReference type="EMBL" id="MPL93375.1"/>
    </source>
</evidence>
<dbReference type="AlphaFoldDB" id="A0A644VPU1"/>
<gene>
    <name evidence="2" type="ORF">SDC9_39501</name>
</gene>
<protein>
    <recommendedName>
        <fullName evidence="3">DUF5683 domain-containing protein</fullName>
    </recommendedName>
</protein>
<proteinExistence type="predicted"/>
<organism evidence="2">
    <name type="scientific">bioreactor metagenome</name>
    <dbReference type="NCBI Taxonomy" id="1076179"/>
    <lineage>
        <taxon>unclassified sequences</taxon>
        <taxon>metagenomes</taxon>
        <taxon>ecological metagenomes</taxon>
    </lineage>
</organism>
<keyword evidence="1" id="KW-0472">Membrane</keyword>
<keyword evidence="1" id="KW-1133">Transmembrane helix</keyword>
<reference evidence="2" key="1">
    <citation type="submission" date="2019-08" db="EMBL/GenBank/DDBJ databases">
        <authorList>
            <person name="Kucharzyk K."/>
            <person name="Murdoch R.W."/>
            <person name="Higgins S."/>
            <person name="Loffler F."/>
        </authorList>
    </citation>
    <scope>NUCLEOTIDE SEQUENCE</scope>
</reference>
<name>A0A644VPU1_9ZZZZ</name>